<accession>A0ABV6K8E3</accession>
<dbReference type="EMBL" id="JBHLUX010000006">
    <property type="protein sequence ID" value="MFC0469529.1"/>
    <property type="molecule type" value="Genomic_DNA"/>
</dbReference>
<keyword evidence="3" id="KW-1185">Reference proteome</keyword>
<feature type="signal peptide" evidence="1">
    <location>
        <begin position="1"/>
        <end position="18"/>
    </location>
</feature>
<comment type="caution">
    <text evidence="2">The sequence shown here is derived from an EMBL/GenBank/DDBJ whole genome shotgun (WGS) entry which is preliminary data.</text>
</comment>
<protein>
    <recommendedName>
        <fullName evidence="4">Intracellular proteinase inhibitor BsuPI domain-containing protein</fullName>
    </recommendedName>
</protein>
<feature type="chain" id="PRO_5046279476" description="Intracellular proteinase inhibitor BsuPI domain-containing protein" evidence="1">
    <location>
        <begin position="19"/>
        <end position="100"/>
    </location>
</feature>
<proteinExistence type="predicted"/>
<dbReference type="PROSITE" id="PS51257">
    <property type="entry name" value="PROKAR_LIPOPROTEIN"/>
    <property type="match status" value="1"/>
</dbReference>
<gene>
    <name evidence="2" type="ORF">ACFFHM_02980</name>
</gene>
<name>A0ABV6K8E3_9BACI</name>
<dbReference type="Proteomes" id="UP001589838">
    <property type="component" value="Unassembled WGS sequence"/>
</dbReference>
<reference evidence="2 3" key="1">
    <citation type="submission" date="2024-09" db="EMBL/GenBank/DDBJ databases">
        <authorList>
            <person name="Sun Q."/>
            <person name="Mori K."/>
        </authorList>
    </citation>
    <scope>NUCLEOTIDE SEQUENCE [LARGE SCALE GENOMIC DNA]</scope>
    <source>
        <strain evidence="2 3">NCAIM B.02610</strain>
    </source>
</reference>
<evidence type="ECO:0000313" key="3">
    <source>
        <dbReference type="Proteomes" id="UP001589838"/>
    </source>
</evidence>
<evidence type="ECO:0008006" key="4">
    <source>
        <dbReference type="Google" id="ProtNLM"/>
    </source>
</evidence>
<dbReference type="RefSeq" id="WP_335963458.1">
    <property type="nucleotide sequence ID" value="NZ_JAXBLX010000051.1"/>
</dbReference>
<sequence length="100" mass="11344">MKKYIILPLLLAVLTACGPEVTIEIDEERTHIIFDEEREMISLYIRIINKGELPAKDLYALFLFTDENVQTALGELRELTFSDSHGVPEVFQLNGGSSFL</sequence>
<evidence type="ECO:0000313" key="2">
    <source>
        <dbReference type="EMBL" id="MFC0469529.1"/>
    </source>
</evidence>
<evidence type="ECO:0000256" key="1">
    <source>
        <dbReference type="SAM" id="SignalP"/>
    </source>
</evidence>
<keyword evidence="1" id="KW-0732">Signal</keyword>
<organism evidence="2 3">
    <name type="scientific">Halalkalibacter kiskunsagensis</name>
    <dbReference type="NCBI Taxonomy" id="1548599"/>
    <lineage>
        <taxon>Bacteria</taxon>
        <taxon>Bacillati</taxon>
        <taxon>Bacillota</taxon>
        <taxon>Bacilli</taxon>
        <taxon>Bacillales</taxon>
        <taxon>Bacillaceae</taxon>
        <taxon>Halalkalibacter</taxon>
    </lineage>
</organism>